<protein>
    <submittedName>
        <fullName evidence="2">Hydrolase</fullName>
    </submittedName>
</protein>
<dbReference type="PRINTS" id="PR00111">
    <property type="entry name" value="ABHYDROLASE"/>
</dbReference>
<dbReference type="InterPro" id="IPR050471">
    <property type="entry name" value="AB_hydrolase"/>
</dbReference>
<evidence type="ECO:0000313" key="2">
    <source>
        <dbReference type="EMBL" id="GCD41054.1"/>
    </source>
</evidence>
<proteinExistence type="predicted"/>
<dbReference type="SUPFAM" id="SSF53474">
    <property type="entry name" value="alpha/beta-Hydrolases"/>
    <property type="match status" value="1"/>
</dbReference>
<keyword evidence="2" id="KW-0378">Hydrolase</keyword>
<evidence type="ECO:0000259" key="1">
    <source>
        <dbReference type="Pfam" id="PF12697"/>
    </source>
</evidence>
<dbReference type="Gene3D" id="3.40.50.1820">
    <property type="entry name" value="alpha/beta hydrolase"/>
    <property type="match status" value="1"/>
</dbReference>
<dbReference type="Proteomes" id="UP000286746">
    <property type="component" value="Unassembled WGS sequence"/>
</dbReference>
<dbReference type="EMBL" id="BHZD01000001">
    <property type="protein sequence ID" value="GCD41054.1"/>
    <property type="molecule type" value="Genomic_DNA"/>
</dbReference>
<comment type="caution">
    <text evidence="2">The sequence shown here is derived from an EMBL/GenBank/DDBJ whole genome shotgun (WGS) entry which is preliminary data.</text>
</comment>
<dbReference type="AlphaFoldDB" id="A0A401VVG3"/>
<sequence>MRGRRTADEGGGLMPVVRTNGISLGYEEYGAGEPVVMVTGTGAPGRVWRAHQVPALTAAGYRVITFDHRGFSPEGASGQPFTLDDMAADLAGLLTHVSPGPCRVVGFSLGSVVVQELLVARPELVRRAVLMATIGRADMLVRAMAAAEIDLCDSGVALPPRYAAYVQALQYLSAETLGDPDGLRGWLDVFELTATGSSAGMRGQLGLQVIEDRRAAYRNIQCPCLVVGFADDRVVRPRLAEEVAACIPGCRYTEISGCGHFGYLEKPGPVNSAIIDFLGEPDR</sequence>
<accession>A0A401VVG3</accession>
<reference evidence="2 3" key="1">
    <citation type="submission" date="2018-11" db="EMBL/GenBank/DDBJ databases">
        <title>Whole genome sequence of Streptomyces paromomycinus NBRC 15454(T).</title>
        <authorList>
            <person name="Komaki H."/>
            <person name="Tamura T."/>
        </authorList>
    </citation>
    <scope>NUCLEOTIDE SEQUENCE [LARGE SCALE GENOMIC DNA]</scope>
    <source>
        <strain evidence="2 3">NBRC 15454</strain>
    </source>
</reference>
<dbReference type="PANTHER" id="PTHR43433:SF5">
    <property type="entry name" value="AB HYDROLASE-1 DOMAIN-CONTAINING PROTEIN"/>
    <property type="match status" value="1"/>
</dbReference>
<gene>
    <name evidence="2" type="ORF">GKJPGBOP_00707</name>
</gene>
<dbReference type="InterPro" id="IPR029058">
    <property type="entry name" value="AB_hydrolase_fold"/>
</dbReference>
<dbReference type="PANTHER" id="PTHR43433">
    <property type="entry name" value="HYDROLASE, ALPHA/BETA FOLD FAMILY PROTEIN"/>
    <property type="match status" value="1"/>
</dbReference>
<evidence type="ECO:0000313" key="3">
    <source>
        <dbReference type="Proteomes" id="UP000286746"/>
    </source>
</evidence>
<organism evidence="2 3">
    <name type="scientific">Streptomyces paromomycinus</name>
    <name type="common">Streptomyces rimosus subsp. paromomycinus</name>
    <dbReference type="NCBI Taxonomy" id="92743"/>
    <lineage>
        <taxon>Bacteria</taxon>
        <taxon>Bacillati</taxon>
        <taxon>Actinomycetota</taxon>
        <taxon>Actinomycetes</taxon>
        <taxon>Kitasatosporales</taxon>
        <taxon>Streptomycetaceae</taxon>
        <taxon>Streptomyces</taxon>
    </lineage>
</organism>
<dbReference type="Pfam" id="PF12697">
    <property type="entry name" value="Abhydrolase_6"/>
    <property type="match status" value="1"/>
</dbReference>
<dbReference type="InterPro" id="IPR000073">
    <property type="entry name" value="AB_hydrolase_1"/>
</dbReference>
<feature type="domain" description="AB hydrolase-1" evidence="1">
    <location>
        <begin position="35"/>
        <end position="271"/>
    </location>
</feature>
<dbReference type="GO" id="GO:0016787">
    <property type="term" value="F:hydrolase activity"/>
    <property type="evidence" value="ECO:0007669"/>
    <property type="project" value="UniProtKB-KW"/>
</dbReference>
<keyword evidence="3" id="KW-1185">Reference proteome</keyword>
<name>A0A401VVG3_STREY</name>